<proteinExistence type="predicted"/>
<dbReference type="SUPFAM" id="SSF50022">
    <property type="entry name" value="ISP domain"/>
    <property type="match status" value="1"/>
</dbReference>
<evidence type="ECO:0000259" key="5">
    <source>
        <dbReference type="PROSITE" id="PS51296"/>
    </source>
</evidence>
<organism evidence="6 7">
    <name type="scientific">Pseudaminobacter soli</name>
    <name type="common">ex Zhang et al. 2022</name>
    <dbReference type="NCBI Taxonomy" id="2831468"/>
    <lineage>
        <taxon>Bacteria</taxon>
        <taxon>Pseudomonadati</taxon>
        <taxon>Pseudomonadota</taxon>
        <taxon>Alphaproteobacteria</taxon>
        <taxon>Hyphomicrobiales</taxon>
        <taxon>Phyllobacteriaceae</taxon>
        <taxon>Pseudaminobacter</taxon>
    </lineage>
</organism>
<feature type="domain" description="Rieske" evidence="5">
    <location>
        <begin position="442"/>
        <end position="498"/>
    </location>
</feature>
<gene>
    <name evidence="6" type="ORF">KEU06_08070</name>
</gene>
<dbReference type="InterPro" id="IPR050114">
    <property type="entry name" value="UPF0173_UPF0282_UlaG_hydrolase"/>
</dbReference>
<name>A0A942DWG9_9HYPH</name>
<dbReference type="InterPro" id="IPR036922">
    <property type="entry name" value="Rieske_2Fe-2S_sf"/>
</dbReference>
<evidence type="ECO:0000256" key="3">
    <source>
        <dbReference type="ARBA" id="ARBA00023004"/>
    </source>
</evidence>
<comment type="caution">
    <text evidence="6">The sequence shown here is derived from an EMBL/GenBank/DDBJ whole genome shotgun (WGS) entry which is preliminary data.</text>
</comment>
<dbReference type="Pfam" id="PF13483">
    <property type="entry name" value="Lactamase_B_3"/>
    <property type="match status" value="1"/>
</dbReference>
<dbReference type="Pfam" id="PF00355">
    <property type="entry name" value="Rieske"/>
    <property type="match status" value="1"/>
</dbReference>
<evidence type="ECO:0000256" key="4">
    <source>
        <dbReference type="ARBA" id="ARBA00023014"/>
    </source>
</evidence>
<keyword evidence="1" id="KW-0001">2Fe-2S</keyword>
<dbReference type="InterPro" id="IPR036866">
    <property type="entry name" value="RibonucZ/Hydroxyglut_hydro"/>
</dbReference>
<dbReference type="PANTHER" id="PTHR43546">
    <property type="entry name" value="UPF0173 METAL-DEPENDENT HYDROLASE MJ1163-RELATED"/>
    <property type="match status" value="1"/>
</dbReference>
<dbReference type="EMBL" id="JAGWCR010000003">
    <property type="protein sequence ID" value="MBS3648584.1"/>
    <property type="molecule type" value="Genomic_DNA"/>
</dbReference>
<protein>
    <submittedName>
        <fullName evidence="6">MBL fold metallo-hydrolase</fullName>
    </submittedName>
</protein>
<dbReference type="RefSeq" id="WP_188254121.1">
    <property type="nucleotide sequence ID" value="NZ_JABVCF010000003.1"/>
</dbReference>
<evidence type="ECO:0000313" key="7">
    <source>
        <dbReference type="Proteomes" id="UP000680348"/>
    </source>
</evidence>
<dbReference type="Proteomes" id="UP000680348">
    <property type="component" value="Unassembled WGS sequence"/>
</dbReference>
<keyword evidence="2" id="KW-0479">Metal-binding</keyword>
<dbReference type="InterPro" id="IPR017941">
    <property type="entry name" value="Rieske_2Fe-2S"/>
</dbReference>
<dbReference type="GO" id="GO:0051537">
    <property type="term" value="F:2 iron, 2 sulfur cluster binding"/>
    <property type="evidence" value="ECO:0007669"/>
    <property type="project" value="UniProtKB-KW"/>
</dbReference>
<evidence type="ECO:0000313" key="6">
    <source>
        <dbReference type="EMBL" id="MBS3648584.1"/>
    </source>
</evidence>
<evidence type="ECO:0000256" key="1">
    <source>
        <dbReference type="ARBA" id="ARBA00022714"/>
    </source>
</evidence>
<dbReference type="Gene3D" id="3.60.15.10">
    <property type="entry name" value="Ribonuclease Z/Hydroxyacylglutathione hydrolase-like"/>
    <property type="match status" value="1"/>
</dbReference>
<dbReference type="SUPFAM" id="SSF56281">
    <property type="entry name" value="Metallo-hydrolase/oxidoreductase"/>
    <property type="match status" value="1"/>
</dbReference>
<accession>A0A942DWG9</accession>
<sequence length="503" mass="58956">MDTIIRYLGHAGFIVIHRHTTILVDPWFFPAFLKSWFPYPDNRFLLDAVYGLKADYLYVSHLHQDHFDRRLLERLDKSIKILAPNYRSRSLARKFRGLGFENLIPLDHKQSIEVAPGLTATMYLDTSHKEDSGLLLETDGFRFLDLNDCNTRISELPTDIDVLAAQYSGAMWYPNCYDYPPDVMLQKVEAVRRDLMDTLVRKARITKARYYIPSAGPACFLDPVLMHYNDRDRTIFPIWENVSDEFAVACPEVEALRLQPGDRLLFDKPEQEPVHELSADRRVSEDLDDYSRRRKDDWGEFYREAERPIAPEELEAYFARLQRRNKHFLADFSKDVRLVAGSNAWRVQLGQLAEHFVIEGEEPYDPEYSFFMSPRVLRQIIDGREGWEEALLSMRVVLKREPDIFDSRFMGLLRYGNEPVQTLQMLRETYNTETIERDGLRMQRFCPHAGEDLTYAIVCDGVIECPRHHWKWNLWTGECIDGGTLPLRVEVIDPNLLRQSRHD</sequence>
<keyword evidence="7" id="KW-1185">Reference proteome</keyword>
<evidence type="ECO:0000256" key="2">
    <source>
        <dbReference type="ARBA" id="ARBA00022723"/>
    </source>
</evidence>
<keyword evidence="4" id="KW-0411">Iron-sulfur</keyword>
<keyword evidence="3" id="KW-0408">Iron</keyword>
<dbReference type="GO" id="GO:0046872">
    <property type="term" value="F:metal ion binding"/>
    <property type="evidence" value="ECO:0007669"/>
    <property type="project" value="UniProtKB-KW"/>
</dbReference>
<dbReference type="PROSITE" id="PS51296">
    <property type="entry name" value="RIESKE"/>
    <property type="match status" value="1"/>
</dbReference>
<dbReference type="Gene3D" id="2.102.10.10">
    <property type="entry name" value="Rieske [2Fe-2S] iron-sulphur domain"/>
    <property type="match status" value="1"/>
</dbReference>
<reference evidence="6" key="1">
    <citation type="submission" date="2021-04" db="EMBL/GenBank/DDBJ databases">
        <title>Pseudaminobacter soli sp. nov., isolated from paddy soil contaminated by heavy metals.</title>
        <authorList>
            <person name="Zhang K."/>
        </authorList>
    </citation>
    <scope>NUCLEOTIDE SEQUENCE</scope>
    <source>
        <strain evidence="6">19-2017</strain>
    </source>
</reference>
<dbReference type="AlphaFoldDB" id="A0A942DWG9"/>